<dbReference type="AlphaFoldDB" id="A0A814EX36"/>
<name>A0A814EX36_ADIRI</name>
<dbReference type="EMBL" id="CAJNOR010000660">
    <property type="protein sequence ID" value="CAF0975042.1"/>
    <property type="molecule type" value="Genomic_DNA"/>
</dbReference>
<feature type="coiled-coil region" evidence="2">
    <location>
        <begin position="89"/>
        <end position="169"/>
    </location>
</feature>
<evidence type="ECO:0000313" key="4">
    <source>
        <dbReference type="EMBL" id="CAF0975042.1"/>
    </source>
</evidence>
<proteinExistence type="predicted"/>
<evidence type="ECO:0000256" key="2">
    <source>
        <dbReference type="SAM" id="Coils"/>
    </source>
</evidence>
<dbReference type="PANTHER" id="PTHR21683">
    <property type="entry name" value="COILED-COIL DOMAIN-CONTAINING PROTEIN 42 LIKE-2-LIKE-RELATED"/>
    <property type="match status" value="1"/>
</dbReference>
<organism evidence="4 5">
    <name type="scientific">Adineta ricciae</name>
    <name type="common">Rotifer</name>
    <dbReference type="NCBI Taxonomy" id="249248"/>
    <lineage>
        <taxon>Eukaryota</taxon>
        <taxon>Metazoa</taxon>
        <taxon>Spiralia</taxon>
        <taxon>Gnathifera</taxon>
        <taxon>Rotifera</taxon>
        <taxon>Eurotatoria</taxon>
        <taxon>Bdelloidea</taxon>
        <taxon>Adinetida</taxon>
        <taxon>Adinetidae</taxon>
        <taxon>Adineta</taxon>
    </lineage>
</organism>
<evidence type="ECO:0000259" key="3">
    <source>
        <dbReference type="Pfam" id="PF13863"/>
    </source>
</evidence>
<keyword evidence="5" id="KW-1185">Reference proteome</keyword>
<dbReference type="Pfam" id="PF13863">
    <property type="entry name" value="DUF4200"/>
    <property type="match status" value="1"/>
</dbReference>
<evidence type="ECO:0000256" key="1">
    <source>
        <dbReference type="ARBA" id="ARBA00023054"/>
    </source>
</evidence>
<keyword evidence="1 2" id="KW-0175">Coiled coil</keyword>
<protein>
    <recommendedName>
        <fullName evidence="3">DUF4200 domain-containing protein</fullName>
    </recommendedName>
</protein>
<dbReference type="InterPro" id="IPR025252">
    <property type="entry name" value="DUF4200"/>
</dbReference>
<reference evidence="4" key="1">
    <citation type="submission" date="2021-02" db="EMBL/GenBank/DDBJ databases">
        <authorList>
            <person name="Nowell W R."/>
        </authorList>
    </citation>
    <scope>NUCLEOTIDE SEQUENCE</scope>
</reference>
<gene>
    <name evidence="4" type="ORF">XAT740_LOCUS11876</name>
</gene>
<dbReference type="Proteomes" id="UP000663828">
    <property type="component" value="Unassembled WGS sequence"/>
</dbReference>
<dbReference type="GO" id="GO:0005856">
    <property type="term" value="C:cytoskeleton"/>
    <property type="evidence" value="ECO:0007669"/>
    <property type="project" value="UniProtKB-ARBA"/>
</dbReference>
<sequence length="470" mass="56008">MIETSYSVLFDLCDWQKQDRQRRLHKQGNNDQKLCDVEIDEPDSESDQLLTDVDREWIIKQTQNQRREHNSLRDYLRKNHELFILQYTINVKRNEIERLEKDLRKEERALIKSEKYITEDLALFDQFLDAWNRNASDAAARADEESMKKEELINEIKRLEKTLLTYQNDRNHLIDLLRQSRRHQQFLFKFAPEEWRDQILNNTNNRSIDAFKHTSISNMESILMSHEDYSLYFTQPDQLLEIFTEMEEKSLPLVEKSQHTSEVLDRIHSTISTTQFEQDHQVEQLQLKINHLKDLINHEIEREMTCKNLFTYYLTSDYHLTLSIIFLHPSQYNTTKDNPFNDQLKQAIEQLYKKYIISDDVGLSTHSMLQAVESKIQSLFNIIEQMNPTDIVEAEKSRQMMVRWMRRQEKVQQEKLANETKQKKALLRSSAPPYVKVEKENVLSLLLFLSFSDRSNNNGTITSIGNKKIL</sequence>
<evidence type="ECO:0000313" key="5">
    <source>
        <dbReference type="Proteomes" id="UP000663828"/>
    </source>
</evidence>
<comment type="caution">
    <text evidence="4">The sequence shown here is derived from an EMBL/GenBank/DDBJ whole genome shotgun (WGS) entry which is preliminary data.</text>
</comment>
<dbReference type="PANTHER" id="PTHR21683:SF3">
    <property type="entry name" value="CILIA AND FLAGELLA ASSOCIATED PROTEIN 100"/>
    <property type="match status" value="1"/>
</dbReference>
<accession>A0A814EX36</accession>
<dbReference type="InterPro" id="IPR051147">
    <property type="entry name" value="CFAP_domain-containing"/>
</dbReference>
<feature type="domain" description="DUF4200" evidence="3">
    <location>
        <begin position="75"/>
        <end position="192"/>
    </location>
</feature>